<feature type="region of interest" description="Disordered" evidence="1">
    <location>
        <begin position="728"/>
        <end position="762"/>
    </location>
</feature>
<feature type="transmembrane region" description="Helical" evidence="2">
    <location>
        <begin position="694"/>
        <end position="713"/>
    </location>
</feature>
<organism evidence="3 5">
    <name type="scientific">Neospora caninum (strain Liverpool)</name>
    <dbReference type="NCBI Taxonomy" id="572307"/>
    <lineage>
        <taxon>Eukaryota</taxon>
        <taxon>Sar</taxon>
        <taxon>Alveolata</taxon>
        <taxon>Apicomplexa</taxon>
        <taxon>Conoidasida</taxon>
        <taxon>Coccidia</taxon>
        <taxon>Eucoccidiorida</taxon>
        <taxon>Eimeriorina</taxon>
        <taxon>Sarcocystidae</taxon>
        <taxon>Neospora</taxon>
    </lineage>
</organism>
<evidence type="ECO:0000313" key="5">
    <source>
        <dbReference type="Proteomes" id="UP000007494"/>
    </source>
</evidence>
<feature type="transmembrane region" description="Helical" evidence="2">
    <location>
        <begin position="188"/>
        <end position="210"/>
    </location>
</feature>
<feature type="transmembrane region" description="Helical" evidence="2">
    <location>
        <begin position="665"/>
        <end position="682"/>
    </location>
</feature>
<keyword evidence="2" id="KW-0472">Membrane</keyword>
<feature type="compositionally biased region" description="Polar residues" evidence="1">
    <location>
        <begin position="897"/>
        <end position="907"/>
    </location>
</feature>
<keyword evidence="2" id="KW-1133">Transmembrane helix</keyword>
<evidence type="ECO:0000256" key="1">
    <source>
        <dbReference type="SAM" id="MobiDB-lite"/>
    </source>
</evidence>
<evidence type="ECO:0000313" key="4">
    <source>
        <dbReference type="EMBL" id="CEL66799.1"/>
    </source>
</evidence>
<dbReference type="EMBL" id="LN714482">
    <property type="protein sequence ID" value="CEL66799.1"/>
    <property type="molecule type" value="Genomic_DNA"/>
</dbReference>
<dbReference type="InParanoid" id="F0VGH5"/>
<dbReference type="VEuPathDB" id="ToxoDB:NCLIV_026080"/>
<reference evidence="3" key="1">
    <citation type="submission" date="2011-02" db="EMBL/GenBank/DDBJ databases">
        <authorList>
            <person name="Aslett M."/>
        </authorList>
    </citation>
    <scope>NUCLEOTIDE SEQUENCE</scope>
    <source>
        <strain evidence="3">Liverpool</strain>
    </source>
</reference>
<feature type="compositionally biased region" description="Basic and acidic residues" evidence="1">
    <location>
        <begin position="1054"/>
        <end position="1074"/>
    </location>
</feature>
<dbReference type="Proteomes" id="UP000007494">
    <property type="component" value="Chromosome VIIb"/>
</dbReference>
<sequence>MTLLRFRSGPARASPRRSVYQRFLKPFVFPFVLLRRLLPFKFFLFVVHPLFSILYFLHQTPSYSQEHLASLDTFLGCSPADLLHFLSSSLLILSNNVVLSFFSLSLDFGRCLVACLRLLLVWANFLWPYCRPVLLHLWQLYLDLPRIYQATVAGLVFSALLLLFLHLNGTLSRGAAALRRTGRRISRTYTRVTAFVAASAPFVLACLFYFGLLLILGPRRREQLHTLQHLLWYPLAIVGTASCFWRFVYLPRLHPVLLFCKTQAPVPGAQGAEQPSKQLAGVWDTGRSSASSAAARASAPQQADGTKQPARDRKQGEAVTNLHPKGTQQKGRASSHAAVSRENSWVPFQRWTSWRWSSSEISSSVEQTPCDQEDAGVPGATVAGESPRVGRDAGPATVSGLANAKAIAAETRNAWMRITFWLEVWVFMTTCNFVAWLPLVNRFAPLGDCLVHHVLSLFFILTVISGGPTQATIHQAAFRLIRGLAALLSAVSSQLFGVALVLPSHGAADAKGQGGPGIFYFPDATPTAVSSPSSLPENSVRRGVRQVFSFFLPFVSASSLSFTDPDPQASPTPSPPARAFSSPLVASTRTYAANAICQALGFSSESWLSGLLSLLLHLPQALLVLLPEFLLTPALAYLRAGRPLFGAVVSLSAPGPSALPERLYWLLYFLASSGVSILYVSLREHNLLRYMPFQSSFLLLAIVAMQTAVKFFAKGAEVRVRVPEKRESLCAPSPRAAHPASPVSQEPETAPGGGRGGAVSQVGTEERGWDCGAQASAAGRSTLFPFFRRRSPTSADKSVRGTGGDVDSGEASVAAAPVAGRRESRRQSVQTSPEGRTEREDRDRSARRESPASDGLPPSREAASAGKPDVGDGLEDGERGDGKPDERNSSRERGASQAPSERNSTTLGEPARRWADEEVSSEDDGLGAGTQTCFRGSEAARRFRGLPKQAGPADRAGKAVWRPRSGEACTKNVREERNGRSRQGRPDAPCLEKGSVGTQVEGREPQFGKRGGKTVGNRSKDSTFRGDGSPSEALETQNATERRGARPGTPASQGERESVRGLEQRRHEVLDKRQAASQKGRSDSAFGRGPREDALHEWNLVDDDLSDE</sequence>
<feature type="transmembrane region" description="Helical" evidence="2">
    <location>
        <begin position="230"/>
        <end position="249"/>
    </location>
</feature>
<feature type="transmembrane region" description="Helical" evidence="2">
    <location>
        <begin position="480"/>
        <end position="502"/>
    </location>
</feature>
<evidence type="ECO:0000313" key="3">
    <source>
        <dbReference type="EMBL" id="CBZ52819.1"/>
    </source>
</evidence>
<reference evidence="4" key="4">
    <citation type="journal article" date="2015" name="PLoS ONE">
        <title>Comprehensive Evaluation of Toxoplasma gondii VEG and Neospora caninum LIV Genomes with Tachyzoite Stage Transcriptome and Proteome Defines Novel Transcript Features.</title>
        <authorList>
            <person name="Ramaprasad A."/>
            <person name="Mourier T."/>
            <person name="Naeem R."/>
            <person name="Malas T.B."/>
            <person name="Moussa E."/>
            <person name="Panigrahi A."/>
            <person name="Vermont S.J."/>
            <person name="Otto T.D."/>
            <person name="Wastling J."/>
            <person name="Pain A."/>
        </authorList>
    </citation>
    <scope>NUCLEOTIDE SEQUENCE</scope>
    <source>
        <strain evidence="4">Liverpool</strain>
    </source>
</reference>
<dbReference type="GeneID" id="13442684"/>
<feature type="transmembrane region" description="Helical" evidence="2">
    <location>
        <begin position="111"/>
        <end position="127"/>
    </location>
</feature>
<dbReference type="RefSeq" id="XP_003882851.1">
    <property type="nucleotide sequence ID" value="XM_003882802.1"/>
</dbReference>
<dbReference type="EMBL" id="FR823389">
    <property type="protein sequence ID" value="CBZ52819.1"/>
    <property type="molecule type" value="Genomic_DNA"/>
</dbReference>
<feature type="compositionally biased region" description="Low complexity" evidence="1">
    <location>
        <begin position="290"/>
        <end position="299"/>
    </location>
</feature>
<protein>
    <recommendedName>
        <fullName evidence="6">Transmembrane protein</fullName>
    </recommendedName>
</protein>
<dbReference type="AlphaFoldDB" id="F0VGH5"/>
<keyword evidence="2" id="KW-0812">Transmembrane</keyword>
<reference evidence="5" key="3">
    <citation type="journal article" date="2012" name="PLoS Pathog.">
        <title>Comparative genomics of the apicomplexan parasites Toxoplasma gondii and Neospora caninum: Coccidia differing in host range and transmission strategy.</title>
        <authorList>
            <person name="Reid A.J."/>
            <person name="Vermont S.J."/>
            <person name="Cotton J.A."/>
            <person name="Harris D."/>
            <person name="Hill-Cawthorne G.A."/>
            <person name="Konen-Waisman S."/>
            <person name="Latham S.M."/>
            <person name="Mourier T."/>
            <person name="Norton R."/>
            <person name="Quail M.A."/>
            <person name="Sanders M."/>
            <person name="Shanmugam D."/>
            <person name="Sohal A."/>
            <person name="Wasmuth J.D."/>
            <person name="Brunk B."/>
            <person name="Grigg M.E."/>
            <person name="Howard J.C."/>
            <person name="Parkinson J."/>
            <person name="Roos D.S."/>
            <person name="Trees A.J."/>
            <person name="Berriman M."/>
            <person name="Pain A."/>
            <person name="Wastling J.M."/>
        </authorList>
    </citation>
    <scope>NUCLEOTIDE SEQUENCE [LARGE SCALE GENOMIC DNA]</scope>
    <source>
        <strain evidence="5">Liverpool</strain>
    </source>
</reference>
<dbReference type="OMA" id="VWANFLW"/>
<feature type="compositionally biased region" description="Basic and acidic residues" evidence="1">
    <location>
        <begin position="835"/>
        <end position="851"/>
    </location>
</feature>
<feature type="region of interest" description="Disordered" evidence="1">
    <location>
        <begin position="290"/>
        <end position="339"/>
    </location>
</feature>
<gene>
    <name evidence="4" type="ORF">BN1204_026080</name>
    <name evidence="3" type="ORF">NCLIV_026080</name>
</gene>
<dbReference type="eggNOG" id="ENOG502SEM9">
    <property type="taxonomic scope" value="Eukaryota"/>
</dbReference>
<keyword evidence="5" id="KW-1185">Reference proteome</keyword>
<feature type="region of interest" description="Disordered" evidence="1">
    <location>
        <begin position="792"/>
        <end position="1108"/>
    </location>
</feature>
<feature type="transmembrane region" description="Helical" evidence="2">
    <location>
        <begin position="420"/>
        <end position="438"/>
    </location>
</feature>
<evidence type="ECO:0000256" key="2">
    <source>
        <dbReference type="SAM" id="Phobius"/>
    </source>
</evidence>
<feature type="transmembrane region" description="Helical" evidence="2">
    <location>
        <begin position="38"/>
        <end position="57"/>
    </location>
</feature>
<feature type="compositionally biased region" description="Basic and acidic residues" evidence="1">
    <location>
        <begin position="876"/>
        <end position="894"/>
    </location>
</feature>
<feature type="transmembrane region" description="Helical" evidence="2">
    <location>
        <begin position="147"/>
        <end position="167"/>
    </location>
</feature>
<feature type="transmembrane region" description="Helical" evidence="2">
    <location>
        <begin position="450"/>
        <end position="468"/>
    </location>
</feature>
<dbReference type="OrthoDB" id="332932at2759"/>
<reference evidence="3" key="2">
    <citation type="submission" date="2011-03" db="EMBL/GenBank/DDBJ databases">
        <title>Comparative genomics and transcriptomics of Neospora caninum and Toxoplasma gondii.</title>
        <authorList>
            <person name="Reid A.J."/>
            <person name="Sohal A."/>
            <person name="Harris D."/>
            <person name="Quail M."/>
            <person name="Sanders M."/>
            <person name="Berriman M."/>
            <person name="Wastling J.M."/>
            <person name="Pain A."/>
        </authorList>
    </citation>
    <scope>NUCLEOTIDE SEQUENCE</scope>
    <source>
        <strain evidence="3">Liverpool</strain>
    </source>
</reference>
<feature type="transmembrane region" description="Helical" evidence="2">
    <location>
        <begin position="82"/>
        <end position="104"/>
    </location>
</feature>
<proteinExistence type="predicted"/>
<evidence type="ECO:0008006" key="6">
    <source>
        <dbReference type="Google" id="ProtNLM"/>
    </source>
</evidence>
<accession>F0VGH5</accession>
<name>F0VGH5_NEOCL</name>
<feature type="compositionally biased region" description="Low complexity" evidence="1">
    <location>
        <begin position="731"/>
        <end position="744"/>
    </location>
</feature>